<evidence type="ECO:0000313" key="1">
    <source>
        <dbReference type="EMBL" id="CAG9318211.1"/>
    </source>
</evidence>
<sequence length="491" mass="56878">MALLGVTNPEKLIIPLFFNKKEQGELSRLFRPDSVLKHLMDQWKEDTVKAGLQEDISLMKYLYSRLPLVKSYLAGKLKIIGQSFEDRIEVVGNLGDIFERLYEEEFRRNLDSIENEILISTLKYYAILEEHKRLSQVKYEHIKQAVGLKKDIEEISRKLQEYSAVLQFETWGAVKLIKLDEYNPQLSRCEKALQDNIKSSIFQGTNFSSLKLCHAFKIENQINLKPFEQKLKESQNSVLKGMFLSVRKKTLPSLVLLGAKTNEYVNERGIVDIREKYLRIPESIANKIKSETYIKSGEGLPEQIYMSTSSTLEKDRKKLTSDKNCMLILVLCRVILPKNKQEAGYDQNTQEFLITDFSTIYPEYILICTKEKSYFEVIPEKSMIIPAKLMDLSYSTPLTSNKMNTETFYSSVTKALDQSQQQRRKLKSDLISQCGSFNTNLNVAKCQSLAIDSRKPFIFKLRSINESLKRELLNVQKFNETLRKLAKVRTK</sequence>
<gene>
    <name evidence="1" type="ORF">BSTOLATCC_MIC20691</name>
</gene>
<keyword evidence="2" id="KW-1185">Reference proteome</keyword>
<organism evidence="1 2">
    <name type="scientific">Blepharisma stoltei</name>
    <dbReference type="NCBI Taxonomy" id="1481888"/>
    <lineage>
        <taxon>Eukaryota</taxon>
        <taxon>Sar</taxon>
        <taxon>Alveolata</taxon>
        <taxon>Ciliophora</taxon>
        <taxon>Postciliodesmatophora</taxon>
        <taxon>Heterotrichea</taxon>
        <taxon>Heterotrichida</taxon>
        <taxon>Blepharismidae</taxon>
        <taxon>Blepharisma</taxon>
    </lineage>
</organism>
<reference evidence="1" key="1">
    <citation type="submission" date="2021-09" db="EMBL/GenBank/DDBJ databases">
        <authorList>
            <consortium name="AG Swart"/>
            <person name="Singh M."/>
            <person name="Singh A."/>
            <person name="Seah K."/>
            <person name="Emmerich C."/>
        </authorList>
    </citation>
    <scope>NUCLEOTIDE SEQUENCE</scope>
    <source>
        <strain evidence="1">ATCC30299</strain>
    </source>
</reference>
<protein>
    <submittedName>
        <fullName evidence="1">Uncharacterized protein</fullName>
    </submittedName>
</protein>
<proteinExistence type="predicted"/>
<dbReference type="EMBL" id="CAJZBQ010000020">
    <property type="protein sequence ID" value="CAG9318211.1"/>
    <property type="molecule type" value="Genomic_DNA"/>
</dbReference>
<comment type="caution">
    <text evidence="1">The sequence shown here is derived from an EMBL/GenBank/DDBJ whole genome shotgun (WGS) entry which is preliminary data.</text>
</comment>
<dbReference type="AlphaFoldDB" id="A0AAU9J1I7"/>
<name>A0AAU9J1I7_9CILI</name>
<evidence type="ECO:0000313" key="2">
    <source>
        <dbReference type="Proteomes" id="UP001162131"/>
    </source>
</evidence>
<dbReference type="Proteomes" id="UP001162131">
    <property type="component" value="Unassembled WGS sequence"/>
</dbReference>
<accession>A0AAU9J1I7</accession>